<name>A0ABT8R7K7_9BACT</name>
<dbReference type="Proteomes" id="UP001168528">
    <property type="component" value="Unassembled WGS sequence"/>
</dbReference>
<gene>
    <name evidence="3" type="ORF">Q0590_17565</name>
</gene>
<evidence type="ECO:0000313" key="3">
    <source>
        <dbReference type="EMBL" id="MDO1448086.1"/>
    </source>
</evidence>
<keyword evidence="1" id="KW-1133">Transmembrane helix</keyword>
<evidence type="ECO:0000313" key="4">
    <source>
        <dbReference type="Proteomes" id="UP001168528"/>
    </source>
</evidence>
<protein>
    <submittedName>
        <fullName evidence="3">Potassium channel family protein</fullName>
    </submittedName>
</protein>
<dbReference type="Gene3D" id="1.10.287.70">
    <property type="match status" value="1"/>
</dbReference>
<feature type="transmembrane region" description="Helical" evidence="1">
    <location>
        <begin position="128"/>
        <end position="152"/>
    </location>
</feature>
<keyword evidence="3" id="KW-0406">Ion transport</keyword>
<dbReference type="InterPro" id="IPR013099">
    <property type="entry name" value="K_chnl_dom"/>
</dbReference>
<keyword evidence="1" id="KW-0812">Transmembrane</keyword>
<dbReference type="Pfam" id="PF07885">
    <property type="entry name" value="Ion_trans_2"/>
    <property type="match status" value="1"/>
</dbReference>
<sequence length="343" mass="38351">MNYFYLISGILLYTGTLCDLAFTTFSSSGAGYLTEGITKGMWRASLRLCGGDGSKKMLEYVGIFTIGTIVFVWFLCIWVGSTLIILSDPASVIDSSTYAKAGPIEKLYFIGYTLTTMGNGDFKASGHIWQLFSVFLSFSGFMLITTAVTYMLPVLSADILKKKISKKIFILGSTPQELLLNTYDKGNFNQLEKYLPDLTDIIITHSQQLLAYPVLYSFHSANVYKSAAISIAVLDEALTILLLHIPEENRPGNLAIMPLRKAIMDYLKILDHNFTKSSDTAKVLPTLGMLQEAGIGLIKEEADRKKLYDQFARRRELISKLLQNEGWKFKHIYLPKFDSGENA</sequence>
<keyword evidence="3" id="KW-0813">Transport</keyword>
<dbReference type="EMBL" id="JAUKPO010000010">
    <property type="protein sequence ID" value="MDO1448086.1"/>
    <property type="molecule type" value="Genomic_DNA"/>
</dbReference>
<keyword evidence="3" id="KW-0407">Ion channel</keyword>
<evidence type="ECO:0000259" key="2">
    <source>
        <dbReference type="Pfam" id="PF07885"/>
    </source>
</evidence>
<accession>A0ABT8R7K7</accession>
<feature type="transmembrane region" description="Helical" evidence="1">
    <location>
        <begin position="60"/>
        <end position="86"/>
    </location>
</feature>
<evidence type="ECO:0000256" key="1">
    <source>
        <dbReference type="SAM" id="Phobius"/>
    </source>
</evidence>
<comment type="caution">
    <text evidence="3">The sequence shown here is derived from an EMBL/GenBank/DDBJ whole genome shotgun (WGS) entry which is preliminary data.</text>
</comment>
<proteinExistence type="predicted"/>
<feature type="transmembrane region" description="Helical" evidence="1">
    <location>
        <begin position="6"/>
        <end position="33"/>
    </location>
</feature>
<feature type="domain" description="Potassium channel" evidence="2">
    <location>
        <begin position="79"/>
        <end position="154"/>
    </location>
</feature>
<dbReference type="SUPFAM" id="SSF81324">
    <property type="entry name" value="Voltage-gated potassium channels"/>
    <property type="match status" value="1"/>
</dbReference>
<dbReference type="GO" id="GO:0034220">
    <property type="term" value="P:monoatomic ion transmembrane transport"/>
    <property type="evidence" value="ECO:0007669"/>
    <property type="project" value="UniProtKB-KW"/>
</dbReference>
<keyword evidence="4" id="KW-1185">Reference proteome</keyword>
<reference evidence="3" key="1">
    <citation type="submission" date="2023-07" db="EMBL/GenBank/DDBJ databases">
        <title>The genome sequence of Rhodocytophaga aerolata KACC 12507.</title>
        <authorList>
            <person name="Zhang X."/>
        </authorList>
    </citation>
    <scope>NUCLEOTIDE SEQUENCE</scope>
    <source>
        <strain evidence="3">KACC 12507</strain>
    </source>
</reference>
<keyword evidence="1" id="KW-0472">Membrane</keyword>
<dbReference type="RefSeq" id="WP_302038891.1">
    <property type="nucleotide sequence ID" value="NZ_JAUKPO010000010.1"/>
</dbReference>
<organism evidence="3 4">
    <name type="scientific">Rhodocytophaga aerolata</name>
    <dbReference type="NCBI Taxonomy" id="455078"/>
    <lineage>
        <taxon>Bacteria</taxon>
        <taxon>Pseudomonadati</taxon>
        <taxon>Bacteroidota</taxon>
        <taxon>Cytophagia</taxon>
        <taxon>Cytophagales</taxon>
        <taxon>Rhodocytophagaceae</taxon>
        <taxon>Rhodocytophaga</taxon>
    </lineage>
</organism>